<feature type="transmembrane region" description="Helical" evidence="5">
    <location>
        <begin position="211"/>
        <end position="236"/>
    </location>
</feature>
<feature type="transmembrane region" description="Helical" evidence="5">
    <location>
        <begin position="120"/>
        <end position="141"/>
    </location>
</feature>
<gene>
    <name evidence="7" type="ORF">ACFP50_12995</name>
</gene>
<dbReference type="PANTHER" id="PTHR39344">
    <property type="entry name" value="UPF0182 PROTEIN SLL1060"/>
    <property type="match status" value="1"/>
</dbReference>
<organism evidence="7 8">
    <name type="scientific">Streptomyces pratens</name>
    <dbReference type="NCBI Taxonomy" id="887456"/>
    <lineage>
        <taxon>Bacteria</taxon>
        <taxon>Bacillati</taxon>
        <taxon>Actinomycetota</taxon>
        <taxon>Actinomycetes</taxon>
        <taxon>Kitasatosporales</taxon>
        <taxon>Streptomycetaceae</taxon>
        <taxon>Streptomyces</taxon>
    </lineage>
</organism>
<feature type="transmembrane region" description="Helical" evidence="5">
    <location>
        <begin position="22"/>
        <end position="46"/>
    </location>
</feature>
<feature type="region of interest" description="Disordered" evidence="6">
    <location>
        <begin position="498"/>
        <end position="519"/>
    </location>
</feature>
<reference evidence="8" key="1">
    <citation type="journal article" date="2019" name="Int. J. Syst. Evol. Microbiol.">
        <title>The Global Catalogue of Microorganisms (GCM) 10K type strain sequencing project: providing services to taxonomists for standard genome sequencing and annotation.</title>
        <authorList>
            <consortium name="The Broad Institute Genomics Platform"/>
            <consortium name="The Broad Institute Genome Sequencing Center for Infectious Disease"/>
            <person name="Wu L."/>
            <person name="Ma J."/>
        </authorList>
    </citation>
    <scope>NUCLEOTIDE SEQUENCE [LARGE SCALE GENOMIC DNA]</scope>
    <source>
        <strain evidence="8">JCM 12763</strain>
    </source>
</reference>
<comment type="caution">
    <text evidence="7">The sequence shown here is derived from an EMBL/GenBank/DDBJ whole genome shotgun (WGS) entry which is preliminary data.</text>
</comment>
<dbReference type="RefSeq" id="WP_386396522.1">
    <property type="nucleotide sequence ID" value="NZ_JBHSPT010000031.1"/>
</dbReference>
<evidence type="ECO:0000256" key="3">
    <source>
        <dbReference type="ARBA" id="ARBA00022989"/>
    </source>
</evidence>
<feature type="transmembrane region" description="Helical" evidence="5">
    <location>
        <begin position="296"/>
        <end position="316"/>
    </location>
</feature>
<dbReference type="HAMAP" id="MF_01600">
    <property type="entry name" value="UPF0182"/>
    <property type="match status" value="1"/>
</dbReference>
<keyword evidence="1 5" id="KW-1003">Cell membrane</keyword>
<sequence>MPDRGGGPTGPRMRVGRPSRRVRTLLMTLGVLAVLGMVFTMFAGFWTDWLWYRSVDYSSVFTTTLWTKIGLFFVFGLLMALAVGFNIWLAHRMRPPLSAMSMEQQNLDRYRMGIAPYKKWLLLGITALLGLIAGASASGQWRTWLMWVNGVPFGQKDPQFKLDVAFYAFDLPWYRFLLGFGFAATVLSLIAAALTHYLYGGLRVTSPGARATAAATGHLSVLLGIFVALKAVAYWLDRYGLAVKSSDFKATDNWTGLRYVDANAYLPAKTILFCIAVICALLFFATLWRRTWQLPVIGFGLMVLSAILIGGLYPAIVQKFQVQPNEQAKEAPYVEKNLKATREAYGIDDAQVDEYPGTSQTEDKTKLRDDVSKTASIRIMDPNIVSPTFQQLQQIRNYYAFPTNLDVDRYPDPKSGAEQDTVIGLREINLNGIPKRNWINDHFRYTHGYGAVAAKGTSADDGRPVFTESDLPSKGDLGTYEQRVYYGERTTTYSIVGGPQKEIDYSDDSGEKTTSYKGDSGVNLANPINRAAYAAAFSEPQILYSGAIGEGSRILYNRTPKERVEAVAPWLTIDGDAYPAVVDGQIQWIVDAYTTTNGYPYASRTTLGDTTADSLTATNDNRAVVAQENRVNYIRNSVKATVDAYSGEVKLYQWDTKDPVLKTWMKAFPDTVEPRSEISQGLMDHLRYPQDLFKVQRELLTRYHVKDATTFLSGSEVWQVPADPTNKTGDAVPPYYQSMKMPDQKEQAFSLTTTFTPNGRDNLSAFMAVDAEAGSEGYGKIRVLKLPTSTTAAGPKQVQSQFNSEQDIAESIRLLRGGDSEVEYGNLLAVPLDGGLLYVEPVYVRGGDLKYPLLRKVLVTYGGQTAFEDTLEQALDKVFGVEGSATEPPKGEDEGTEQPPSSENPTVQEALNDAQKAFEAGQEALKKNDWEAYGQAQKDLEEALRKAEKAQSSDGGGGSGAADGSPSPDPSPSS</sequence>
<feature type="region of interest" description="Disordered" evidence="6">
    <location>
        <begin position="936"/>
        <end position="974"/>
    </location>
</feature>
<evidence type="ECO:0000256" key="4">
    <source>
        <dbReference type="ARBA" id="ARBA00023136"/>
    </source>
</evidence>
<proteinExistence type="inferred from homology"/>
<keyword evidence="8" id="KW-1185">Reference proteome</keyword>
<keyword evidence="4 5" id="KW-0472">Membrane</keyword>
<evidence type="ECO:0000256" key="1">
    <source>
        <dbReference type="ARBA" id="ARBA00022475"/>
    </source>
</evidence>
<dbReference type="Pfam" id="PF03699">
    <property type="entry name" value="UPF0182"/>
    <property type="match status" value="1"/>
</dbReference>
<feature type="compositionally biased region" description="Polar residues" evidence="6">
    <location>
        <begin position="898"/>
        <end position="908"/>
    </location>
</feature>
<comment type="subcellular location">
    <subcellularLocation>
        <location evidence="5">Cell membrane</location>
        <topology evidence="5">Multi-pass membrane protein</topology>
    </subcellularLocation>
</comment>
<evidence type="ECO:0000313" key="8">
    <source>
        <dbReference type="Proteomes" id="UP001596242"/>
    </source>
</evidence>
<feature type="transmembrane region" description="Helical" evidence="5">
    <location>
        <begin position="264"/>
        <end position="284"/>
    </location>
</feature>
<feature type="region of interest" description="Disordered" evidence="6">
    <location>
        <begin position="882"/>
        <end position="908"/>
    </location>
</feature>
<dbReference type="Proteomes" id="UP001596242">
    <property type="component" value="Unassembled WGS sequence"/>
</dbReference>
<protein>
    <recommendedName>
        <fullName evidence="5">UPF0182 protein ACFP50_12995</fullName>
    </recommendedName>
</protein>
<feature type="transmembrane region" description="Helical" evidence="5">
    <location>
        <begin position="66"/>
        <end position="90"/>
    </location>
</feature>
<dbReference type="InterPro" id="IPR005372">
    <property type="entry name" value="UPF0182"/>
</dbReference>
<feature type="compositionally biased region" description="Basic and acidic residues" evidence="6">
    <location>
        <begin position="938"/>
        <end position="951"/>
    </location>
</feature>
<keyword evidence="2 5" id="KW-0812">Transmembrane</keyword>
<name>A0ABW1LY22_9ACTN</name>
<evidence type="ECO:0000256" key="5">
    <source>
        <dbReference type="HAMAP-Rule" id="MF_01600"/>
    </source>
</evidence>
<evidence type="ECO:0000313" key="7">
    <source>
        <dbReference type="EMBL" id="MFC6056349.1"/>
    </source>
</evidence>
<comment type="similarity">
    <text evidence="5">Belongs to the UPF0182 family.</text>
</comment>
<dbReference type="EMBL" id="JBHSPT010000031">
    <property type="protein sequence ID" value="MFC6056349.1"/>
    <property type="molecule type" value="Genomic_DNA"/>
</dbReference>
<feature type="transmembrane region" description="Helical" evidence="5">
    <location>
        <begin position="176"/>
        <end position="199"/>
    </location>
</feature>
<evidence type="ECO:0000256" key="6">
    <source>
        <dbReference type="SAM" id="MobiDB-lite"/>
    </source>
</evidence>
<evidence type="ECO:0000256" key="2">
    <source>
        <dbReference type="ARBA" id="ARBA00022692"/>
    </source>
</evidence>
<accession>A0ABW1LY22</accession>
<keyword evidence="3 5" id="KW-1133">Transmembrane helix</keyword>
<dbReference type="PANTHER" id="PTHR39344:SF1">
    <property type="entry name" value="UPF0182 PROTEIN SLL1060"/>
    <property type="match status" value="1"/>
</dbReference>